<reference evidence="1 2" key="1">
    <citation type="journal article" date="2013" name="J. Virol.">
        <title>Comparative genomics of carp herpesviruses.</title>
        <authorList>
            <person name="Davison A.J."/>
            <person name="Kurobe T."/>
            <person name="Gatherer D."/>
            <person name="Cunningham C."/>
            <person name="Korf I."/>
            <person name="Fukuda H."/>
            <person name="Hedrick R.P."/>
            <person name="Waltzek T.B."/>
        </authorList>
    </citation>
    <scope>NUCLEOTIDE SEQUENCE [LARGE SCALE GENOMIC DNA]</scope>
    <source>
        <strain evidence="1">NG-J1</strain>
    </source>
</reference>
<evidence type="ECO:0000313" key="1">
    <source>
        <dbReference type="EMBL" id="AFJ20340.1"/>
    </source>
</evidence>
<organism evidence="1 2">
    <name type="scientific">Cyprinid herpesvirus 1</name>
    <dbReference type="NCBI Taxonomy" id="317858"/>
    <lineage>
        <taxon>Viruses</taxon>
        <taxon>Duplodnaviria</taxon>
        <taxon>Heunggongvirae</taxon>
        <taxon>Peploviricota</taxon>
        <taxon>Herviviricetes</taxon>
        <taxon>Herpesvirales</taxon>
        <taxon>Alloherpesviridae</taxon>
        <taxon>Cyvirus</taxon>
        <taxon>Cyvirus cyprinidallo1</taxon>
    </lineage>
</organism>
<evidence type="ECO:0000313" key="2">
    <source>
        <dbReference type="Proteomes" id="UP000118426"/>
    </source>
</evidence>
<name>K7PCK0_9VIRU</name>
<protein>
    <submittedName>
        <fullName evidence="1">Protein ORF36</fullName>
    </submittedName>
</protein>
<dbReference type="Proteomes" id="UP000118426">
    <property type="component" value="Segment"/>
</dbReference>
<dbReference type="OrthoDB" id="26170at10239"/>
<dbReference type="EMBL" id="JQ815363">
    <property type="protein sequence ID" value="AFJ20340.1"/>
    <property type="molecule type" value="Genomic_DNA"/>
</dbReference>
<dbReference type="RefSeq" id="YP_007003705.1">
    <property type="nucleotide sequence ID" value="NC_019491.1"/>
</dbReference>
<dbReference type="KEGG" id="vg:14011194"/>
<proteinExistence type="predicted"/>
<keyword evidence="2" id="KW-1185">Reference proteome</keyword>
<sequence length="143" mass="16732">MMPECVFEKGALFHEYLHACPVQDTQKWMTGKMLLCIGLYVVGESDPDRQYKILERLERVRDLDTELEHVYHLVQEQDYPDMLNYGHVHYHLWGLGLAALGYRLIRALCNKDGAAEFYTLKKSISSTLATRTFYQTLPVFHYI</sequence>
<accession>K7PCK0</accession>
<gene>
    <name evidence="1" type="ORF">CyHV1_ORF36</name>
</gene>
<dbReference type="GeneID" id="14011194"/>